<evidence type="ECO:0000313" key="1">
    <source>
        <dbReference type="EMBL" id="DAD37949.1"/>
    </source>
</evidence>
<organism evidence="1 2">
    <name type="scientific">Nelumbo nucifera</name>
    <name type="common">Sacred lotus</name>
    <dbReference type="NCBI Taxonomy" id="4432"/>
    <lineage>
        <taxon>Eukaryota</taxon>
        <taxon>Viridiplantae</taxon>
        <taxon>Streptophyta</taxon>
        <taxon>Embryophyta</taxon>
        <taxon>Tracheophyta</taxon>
        <taxon>Spermatophyta</taxon>
        <taxon>Magnoliopsida</taxon>
        <taxon>Proteales</taxon>
        <taxon>Nelumbonaceae</taxon>
        <taxon>Nelumbo</taxon>
    </lineage>
</organism>
<sequence length="35" mass="4029">MGQGSLERAKRERERMILLRLKNGFLIKKKVSNGA</sequence>
<gene>
    <name evidence="1" type="ORF">HUJ06_008590</name>
</gene>
<name>A0A822Z3C6_NELNU</name>
<dbReference type="EMBL" id="DUZY01000004">
    <property type="protein sequence ID" value="DAD37949.1"/>
    <property type="molecule type" value="Genomic_DNA"/>
</dbReference>
<reference evidence="1 2" key="1">
    <citation type="journal article" date="2020" name="Mol. Biol. Evol.">
        <title>Distinct Expression and Methylation Patterns for Genes with Different Fates following a Single Whole-Genome Duplication in Flowering Plants.</title>
        <authorList>
            <person name="Shi T."/>
            <person name="Rahmani R.S."/>
            <person name="Gugger P.F."/>
            <person name="Wang M."/>
            <person name="Li H."/>
            <person name="Zhang Y."/>
            <person name="Li Z."/>
            <person name="Wang Q."/>
            <person name="Van de Peer Y."/>
            <person name="Marchal K."/>
            <person name="Chen J."/>
        </authorList>
    </citation>
    <scope>NUCLEOTIDE SEQUENCE [LARGE SCALE GENOMIC DNA]</scope>
    <source>
        <tissue evidence="1">Leaf</tissue>
    </source>
</reference>
<keyword evidence="2" id="KW-1185">Reference proteome</keyword>
<evidence type="ECO:0000313" key="2">
    <source>
        <dbReference type="Proteomes" id="UP000607653"/>
    </source>
</evidence>
<comment type="caution">
    <text evidence="1">The sequence shown here is derived from an EMBL/GenBank/DDBJ whole genome shotgun (WGS) entry which is preliminary data.</text>
</comment>
<proteinExistence type="predicted"/>
<dbReference type="AlphaFoldDB" id="A0A822Z3C6"/>
<accession>A0A822Z3C6</accession>
<protein>
    <submittedName>
        <fullName evidence="1">Uncharacterized protein</fullName>
    </submittedName>
</protein>
<dbReference type="Proteomes" id="UP000607653">
    <property type="component" value="Unassembled WGS sequence"/>
</dbReference>